<name>A0A4Q9Q6B8_9APHY</name>
<dbReference type="Proteomes" id="UP000292082">
    <property type="component" value="Unassembled WGS sequence"/>
</dbReference>
<accession>A0A4Q9Q6B8</accession>
<dbReference type="CDD" id="cd11041">
    <property type="entry name" value="CYP503A1-like"/>
    <property type="match status" value="1"/>
</dbReference>
<keyword evidence="10" id="KW-1185">Reference proteome</keyword>
<comment type="cofactor">
    <cofactor evidence="1 6">
        <name>heme</name>
        <dbReference type="ChEBI" id="CHEBI:30413"/>
    </cofactor>
</comment>
<dbReference type="Gene3D" id="1.10.630.10">
    <property type="entry name" value="Cytochrome P450"/>
    <property type="match status" value="1"/>
</dbReference>
<dbReference type="InterPro" id="IPR001128">
    <property type="entry name" value="Cyt_P450"/>
</dbReference>
<dbReference type="PRINTS" id="PR00385">
    <property type="entry name" value="P450"/>
</dbReference>
<reference evidence="9 10" key="1">
    <citation type="submission" date="2019-01" db="EMBL/GenBank/DDBJ databases">
        <title>Draft genome sequences of three monokaryotic isolates of the white-rot basidiomycete fungus Dichomitus squalens.</title>
        <authorList>
            <consortium name="DOE Joint Genome Institute"/>
            <person name="Lopez S.C."/>
            <person name="Andreopoulos B."/>
            <person name="Pangilinan J."/>
            <person name="Lipzen A."/>
            <person name="Riley R."/>
            <person name="Ahrendt S."/>
            <person name="Ng V."/>
            <person name="Barry K."/>
            <person name="Daum C."/>
            <person name="Grigoriev I.V."/>
            <person name="Hilden K.S."/>
            <person name="Makela M.R."/>
            <person name="de Vries R.P."/>
        </authorList>
    </citation>
    <scope>NUCLEOTIDE SEQUENCE [LARGE SCALE GENOMIC DNA]</scope>
    <source>
        <strain evidence="9 10">CBS 464.89</strain>
    </source>
</reference>
<evidence type="ECO:0000256" key="3">
    <source>
        <dbReference type="ARBA" id="ARBA00022723"/>
    </source>
</evidence>
<proteinExistence type="inferred from homology"/>
<dbReference type="SUPFAM" id="SSF48264">
    <property type="entry name" value="Cytochrome P450"/>
    <property type="match status" value="1"/>
</dbReference>
<keyword evidence="6 7" id="KW-0349">Heme</keyword>
<evidence type="ECO:0000256" key="1">
    <source>
        <dbReference type="ARBA" id="ARBA00001971"/>
    </source>
</evidence>
<dbReference type="GO" id="GO:0004497">
    <property type="term" value="F:monooxygenase activity"/>
    <property type="evidence" value="ECO:0007669"/>
    <property type="project" value="UniProtKB-KW"/>
</dbReference>
<feature type="binding site" description="axial binding residue" evidence="6">
    <location>
        <position position="440"/>
    </location>
    <ligand>
        <name>heme</name>
        <dbReference type="ChEBI" id="CHEBI:30413"/>
    </ligand>
    <ligandPart>
        <name>Fe</name>
        <dbReference type="ChEBI" id="CHEBI:18248"/>
    </ligandPart>
</feature>
<dbReference type="GO" id="GO:0016705">
    <property type="term" value="F:oxidoreductase activity, acting on paired donors, with incorporation or reduction of molecular oxygen"/>
    <property type="evidence" value="ECO:0007669"/>
    <property type="project" value="InterPro"/>
</dbReference>
<evidence type="ECO:0000256" key="2">
    <source>
        <dbReference type="ARBA" id="ARBA00010617"/>
    </source>
</evidence>
<dbReference type="PROSITE" id="PS00086">
    <property type="entry name" value="CYTOCHROME_P450"/>
    <property type="match status" value="1"/>
</dbReference>
<organism evidence="9 10">
    <name type="scientific">Dichomitus squalens</name>
    <dbReference type="NCBI Taxonomy" id="114155"/>
    <lineage>
        <taxon>Eukaryota</taxon>
        <taxon>Fungi</taxon>
        <taxon>Dikarya</taxon>
        <taxon>Basidiomycota</taxon>
        <taxon>Agaricomycotina</taxon>
        <taxon>Agaricomycetes</taxon>
        <taxon>Polyporales</taxon>
        <taxon>Polyporaceae</taxon>
        <taxon>Dichomitus</taxon>
    </lineage>
</organism>
<keyword evidence="7" id="KW-0503">Monooxygenase</keyword>
<evidence type="ECO:0000256" key="7">
    <source>
        <dbReference type="RuleBase" id="RU000461"/>
    </source>
</evidence>
<comment type="similarity">
    <text evidence="2 7">Belongs to the cytochrome P450 family.</text>
</comment>
<gene>
    <name evidence="9" type="ORF">BD310DRAFT_810604</name>
</gene>
<evidence type="ECO:0000256" key="4">
    <source>
        <dbReference type="ARBA" id="ARBA00023002"/>
    </source>
</evidence>
<dbReference type="InterPro" id="IPR002401">
    <property type="entry name" value="Cyt_P450_E_grp-I"/>
</dbReference>
<dbReference type="AlphaFoldDB" id="A0A4Q9Q6B8"/>
<dbReference type="GO" id="GO:0020037">
    <property type="term" value="F:heme binding"/>
    <property type="evidence" value="ECO:0007669"/>
    <property type="project" value="InterPro"/>
</dbReference>
<evidence type="ECO:0000256" key="8">
    <source>
        <dbReference type="SAM" id="SignalP"/>
    </source>
</evidence>
<protein>
    <submittedName>
        <fullName evidence="9">Cytochrome P450</fullName>
    </submittedName>
</protein>
<feature type="chain" id="PRO_5020421979" evidence="8">
    <location>
        <begin position="18"/>
        <end position="496"/>
    </location>
</feature>
<keyword evidence="8" id="KW-0732">Signal</keyword>
<dbReference type="PRINTS" id="PR00463">
    <property type="entry name" value="EP450I"/>
</dbReference>
<dbReference type="GO" id="GO:0005506">
    <property type="term" value="F:iron ion binding"/>
    <property type="evidence" value="ECO:0007669"/>
    <property type="project" value="InterPro"/>
</dbReference>
<keyword evidence="5 6" id="KW-0408">Iron</keyword>
<dbReference type="InterPro" id="IPR017972">
    <property type="entry name" value="Cyt_P450_CS"/>
</dbReference>
<sequence length="496" mass="56053">MVQPLLILLLCPLGVYLWHRYRDPLNTIPTVGGPSLPLLSYIGSYRFFFRAQELIQAGYDKYRGSAFKVAMFDQWLVVLSGPELVEDVRKLPDDVASPGEGVLFLTQVGKYMHPEVLADHYHVDLIRNTLTRQLNAVLPAIVDEVEVVCGELLPTVEGDTASLPGSKTVLDIVSRIISRAFVGQPLCRNKQYLDAAVSFTIDLVKARIVINLFPERMKWFVSRFITGPSKNLRRVMGLLLPVVNERMVQMQQRETKTESTDLPNDMLQWILEEAQERKEPLDYVAMRLQLQNFAAIHTSSSSLTHAFFHMLSRLDIVPVLREEVESALAPQGWTKTALDKMWKLDSLLKESQRFTGITLLGMIRRAVQDVKLVDGTYLPRGTLFAFAGQATHTDTTNYDGADEFDPFRFADVREGGDSARHQYVNTSSDYIAFGRGKHACPGRFFASMELKVVLAYLILNYDMTFEGDAGRPANINLSFSVIPSRDAVVRFERHSR</sequence>
<dbReference type="Pfam" id="PF00067">
    <property type="entry name" value="p450"/>
    <property type="match status" value="1"/>
</dbReference>
<evidence type="ECO:0000313" key="9">
    <source>
        <dbReference type="EMBL" id="TBU62526.1"/>
    </source>
</evidence>
<feature type="signal peptide" evidence="8">
    <location>
        <begin position="1"/>
        <end position="17"/>
    </location>
</feature>
<evidence type="ECO:0000256" key="5">
    <source>
        <dbReference type="ARBA" id="ARBA00023004"/>
    </source>
</evidence>
<dbReference type="PANTHER" id="PTHR46206">
    <property type="entry name" value="CYTOCHROME P450"/>
    <property type="match status" value="1"/>
</dbReference>
<keyword evidence="3 6" id="KW-0479">Metal-binding</keyword>
<keyword evidence="4 7" id="KW-0560">Oxidoreductase</keyword>
<dbReference type="InterPro" id="IPR036396">
    <property type="entry name" value="Cyt_P450_sf"/>
</dbReference>
<dbReference type="EMBL" id="ML145093">
    <property type="protein sequence ID" value="TBU62526.1"/>
    <property type="molecule type" value="Genomic_DNA"/>
</dbReference>
<evidence type="ECO:0000256" key="6">
    <source>
        <dbReference type="PIRSR" id="PIRSR602401-1"/>
    </source>
</evidence>
<evidence type="ECO:0000313" key="10">
    <source>
        <dbReference type="Proteomes" id="UP000292082"/>
    </source>
</evidence>